<gene>
    <name evidence="1" type="ORF">GHO30_04670</name>
</gene>
<dbReference type="RefSeq" id="WP_153350916.1">
    <property type="nucleotide sequence ID" value="NZ_WIVX01000014.1"/>
</dbReference>
<accession>A0A7X1Y5H0</accession>
<comment type="caution">
    <text evidence="1">The sequence shown here is derived from an EMBL/GenBank/DDBJ whole genome shotgun (WGS) entry which is preliminary data.</text>
</comment>
<evidence type="ECO:0000313" key="2">
    <source>
        <dbReference type="Proteomes" id="UP000470186"/>
    </source>
</evidence>
<dbReference type="EMBL" id="WIVX01000014">
    <property type="protein sequence ID" value="MQU30702.1"/>
    <property type="molecule type" value="Genomic_DNA"/>
</dbReference>
<reference evidence="1 2" key="1">
    <citation type="submission" date="2019-10" db="EMBL/GenBank/DDBJ databases">
        <title>Evaluation of single-gene subtyping targets for Pseudomonas.</title>
        <authorList>
            <person name="Reichler S.J."/>
            <person name="Orsi R.H."/>
            <person name="Wiedmann M."/>
            <person name="Martin N.H."/>
            <person name="Murphy S.I."/>
        </authorList>
    </citation>
    <scope>NUCLEOTIDE SEQUENCE [LARGE SCALE GENOMIC DNA]</scope>
    <source>
        <strain evidence="1 2">FSL R10-2107</strain>
    </source>
</reference>
<proteinExistence type="predicted"/>
<dbReference type="Proteomes" id="UP000470186">
    <property type="component" value="Unassembled WGS sequence"/>
</dbReference>
<keyword evidence="2" id="KW-1185">Reference proteome</keyword>
<sequence>MTPISKTLEQILLEIYQDGSVSVTEYRQLRDNADERMAAVINEFGQHNNITAFQKAMDVAMQLLQLSVIDAKKAQLTDTGEAIVKDAVVSQVEYLRAGSELALRLLYGLQQSARPIGRAH</sequence>
<dbReference type="AlphaFoldDB" id="A0A7X1Y5H0"/>
<name>A0A7X1Y5H0_9PSED</name>
<organism evidence="1 2">
    <name type="scientific">Pseudomonas helleri</name>
    <dbReference type="NCBI Taxonomy" id="1608996"/>
    <lineage>
        <taxon>Bacteria</taxon>
        <taxon>Pseudomonadati</taxon>
        <taxon>Pseudomonadota</taxon>
        <taxon>Gammaproteobacteria</taxon>
        <taxon>Pseudomonadales</taxon>
        <taxon>Pseudomonadaceae</taxon>
        <taxon>Pseudomonas</taxon>
    </lineage>
</organism>
<protein>
    <submittedName>
        <fullName evidence="1">Uncharacterized protein</fullName>
    </submittedName>
</protein>
<evidence type="ECO:0000313" key="1">
    <source>
        <dbReference type="EMBL" id="MQU30702.1"/>
    </source>
</evidence>